<dbReference type="RefSeq" id="WP_145231284.1">
    <property type="nucleotide sequence ID" value="NZ_CP036343.1"/>
</dbReference>
<keyword evidence="2" id="KW-0808">Transferase</keyword>
<dbReference type="EMBL" id="CP036343">
    <property type="protein sequence ID" value="QDT93301.1"/>
    <property type="molecule type" value="Genomic_DNA"/>
</dbReference>
<feature type="domain" description="Methyltransferase" evidence="1">
    <location>
        <begin position="58"/>
        <end position="157"/>
    </location>
</feature>
<dbReference type="OrthoDB" id="9805585at2"/>
<dbReference type="Gene3D" id="3.40.50.150">
    <property type="entry name" value="Vaccinia Virus protein VP39"/>
    <property type="match status" value="1"/>
</dbReference>
<protein>
    <submittedName>
        <fullName evidence="2">16S ribosomal RNA methyltransferase KsgA/Dim1 family protein</fullName>
    </submittedName>
</protein>
<sequence length="216" mass="23572">MSSTQLSAQESPSRSSAIPCFLRGFLENPLQVASFVPSSGYLQRKLSSLACLQTARCVVELGPGTGETTKALLNAMPADSQLLCVEVVSEFVARLQKFDDPRLTIVENSALALKSILQQQNFVKPDVIVSGVPFSVMSPEEGRQLIETIHQVLAPGGAFVTYQFRNNVCELAAGCFGAPQSRDLVFWNLPPLDLYLWEKTVETKKLKKSPASPLKV</sequence>
<dbReference type="Pfam" id="PF13649">
    <property type="entry name" value="Methyltransf_25"/>
    <property type="match status" value="1"/>
</dbReference>
<dbReference type="AlphaFoldDB" id="A0A517VJU4"/>
<dbReference type="Proteomes" id="UP000316855">
    <property type="component" value="Chromosome"/>
</dbReference>
<organism evidence="2 3">
    <name type="scientific">Gimesia algae</name>
    <dbReference type="NCBI Taxonomy" id="2527971"/>
    <lineage>
        <taxon>Bacteria</taxon>
        <taxon>Pseudomonadati</taxon>
        <taxon>Planctomycetota</taxon>
        <taxon>Planctomycetia</taxon>
        <taxon>Planctomycetales</taxon>
        <taxon>Planctomycetaceae</taxon>
        <taxon>Gimesia</taxon>
    </lineage>
</organism>
<dbReference type="KEGG" id="gax:Pan161_49800"/>
<dbReference type="GO" id="GO:0008168">
    <property type="term" value="F:methyltransferase activity"/>
    <property type="evidence" value="ECO:0007669"/>
    <property type="project" value="UniProtKB-KW"/>
</dbReference>
<dbReference type="InterPro" id="IPR029063">
    <property type="entry name" value="SAM-dependent_MTases_sf"/>
</dbReference>
<proteinExistence type="predicted"/>
<evidence type="ECO:0000313" key="2">
    <source>
        <dbReference type="EMBL" id="QDT93301.1"/>
    </source>
</evidence>
<dbReference type="SUPFAM" id="SSF53335">
    <property type="entry name" value="S-adenosyl-L-methionine-dependent methyltransferases"/>
    <property type="match status" value="1"/>
</dbReference>
<evidence type="ECO:0000259" key="1">
    <source>
        <dbReference type="Pfam" id="PF13649"/>
    </source>
</evidence>
<reference evidence="2 3" key="1">
    <citation type="submission" date="2019-02" db="EMBL/GenBank/DDBJ databases">
        <title>Deep-cultivation of Planctomycetes and their phenomic and genomic characterization uncovers novel biology.</title>
        <authorList>
            <person name="Wiegand S."/>
            <person name="Jogler M."/>
            <person name="Boedeker C."/>
            <person name="Pinto D."/>
            <person name="Vollmers J."/>
            <person name="Rivas-Marin E."/>
            <person name="Kohn T."/>
            <person name="Peeters S.H."/>
            <person name="Heuer A."/>
            <person name="Rast P."/>
            <person name="Oberbeckmann S."/>
            <person name="Bunk B."/>
            <person name="Jeske O."/>
            <person name="Meyerdierks A."/>
            <person name="Storesund J.E."/>
            <person name="Kallscheuer N."/>
            <person name="Luecker S."/>
            <person name="Lage O.M."/>
            <person name="Pohl T."/>
            <person name="Merkel B.J."/>
            <person name="Hornburger P."/>
            <person name="Mueller R.-W."/>
            <person name="Bruemmer F."/>
            <person name="Labrenz M."/>
            <person name="Spormann A.M."/>
            <person name="Op den Camp H."/>
            <person name="Overmann J."/>
            <person name="Amann R."/>
            <person name="Jetten M.S.M."/>
            <person name="Mascher T."/>
            <person name="Medema M.H."/>
            <person name="Devos D.P."/>
            <person name="Kaster A.-K."/>
            <person name="Ovreas L."/>
            <person name="Rohde M."/>
            <person name="Galperin M.Y."/>
            <person name="Jogler C."/>
        </authorList>
    </citation>
    <scope>NUCLEOTIDE SEQUENCE [LARGE SCALE GENOMIC DNA]</scope>
    <source>
        <strain evidence="2 3">Pan161</strain>
    </source>
</reference>
<dbReference type="CDD" id="cd02440">
    <property type="entry name" value="AdoMet_MTases"/>
    <property type="match status" value="1"/>
</dbReference>
<keyword evidence="3" id="KW-1185">Reference proteome</keyword>
<gene>
    <name evidence="2" type="ORF">Pan161_49800</name>
</gene>
<dbReference type="GO" id="GO:0032259">
    <property type="term" value="P:methylation"/>
    <property type="evidence" value="ECO:0007669"/>
    <property type="project" value="UniProtKB-KW"/>
</dbReference>
<dbReference type="InterPro" id="IPR041698">
    <property type="entry name" value="Methyltransf_25"/>
</dbReference>
<accession>A0A517VJU4</accession>
<name>A0A517VJU4_9PLAN</name>
<keyword evidence="2" id="KW-0489">Methyltransferase</keyword>
<evidence type="ECO:0000313" key="3">
    <source>
        <dbReference type="Proteomes" id="UP000316855"/>
    </source>
</evidence>